<dbReference type="EMBL" id="JACAGC010000004">
    <property type="protein sequence ID" value="KAF6371377.1"/>
    <property type="molecule type" value="Genomic_DNA"/>
</dbReference>
<protein>
    <submittedName>
        <fullName evidence="2">Ankyrin repeat domain 26</fullName>
    </submittedName>
</protein>
<reference evidence="2 3" key="1">
    <citation type="journal article" date="2020" name="Nature">
        <title>Six reference-quality genomes reveal evolution of bat adaptations.</title>
        <authorList>
            <person name="Jebb D."/>
            <person name="Huang Z."/>
            <person name="Pippel M."/>
            <person name="Hughes G.M."/>
            <person name="Lavrichenko K."/>
            <person name="Devanna P."/>
            <person name="Winkler S."/>
            <person name="Jermiin L.S."/>
            <person name="Skirmuntt E.C."/>
            <person name="Katzourakis A."/>
            <person name="Burkitt-Gray L."/>
            <person name="Ray D.A."/>
            <person name="Sullivan K.A.M."/>
            <person name="Roscito J.G."/>
            <person name="Kirilenko B.M."/>
            <person name="Davalos L.M."/>
            <person name="Corthals A.P."/>
            <person name="Power M.L."/>
            <person name="Jones G."/>
            <person name="Ransome R.D."/>
            <person name="Dechmann D.K.N."/>
            <person name="Locatelli A.G."/>
            <person name="Puechmaille S.J."/>
            <person name="Fedrigo O."/>
            <person name="Jarvis E.D."/>
            <person name="Hiller M."/>
            <person name="Vernes S.C."/>
            <person name="Myers E.W."/>
            <person name="Teeling E.C."/>
        </authorList>
    </citation>
    <scope>NUCLEOTIDE SEQUENCE [LARGE SCALE GENOMIC DNA]</scope>
    <source>
        <strain evidence="2">MRhiFer1</strain>
        <tissue evidence="2">Lung</tissue>
    </source>
</reference>
<evidence type="ECO:0000256" key="1">
    <source>
        <dbReference type="SAM" id="MobiDB-lite"/>
    </source>
</evidence>
<evidence type="ECO:0000313" key="2">
    <source>
        <dbReference type="EMBL" id="KAF6371377.1"/>
    </source>
</evidence>
<feature type="region of interest" description="Disordered" evidence="1">
    <location>
        <begin position="1"/>
        <end position="24"/>
    </location>
</feature>
<organism evidence="2 3">
    <name type="scientific">Rhinolophus ferrumequinum</name>
    <name type="common">Greater horseshoe bat</name>
    <dbReference type="NCBI Taxonomy" id="59479"/>
    <lineage>
        <taxon>Eukaryota</taxon>
        <taxon>Metazoa</taxon>
        <taxon>Chordata</taxon>
        <taxon>Craniata</taxon>
        <taxon>Vertebrata</taxon>
        <taxon>Euteleostomi</taxon>
        <taxon>Mammalia</taxon>
        <taxon>Eutheria</taxon>
        <taxon>Laurasiatheria</taxon>
        <taxon>Chiroptera</taxon>
        <taxon>Yinpterochiroptera</taxon>
        <taxon>Rhinolophoidea</taxon>
        <taxon>Rhinolophidae</taxon>
        <taxon>Rhinolophinae</taxon>
        <taxon>Rhinolophus</taxon>
    </lineage>
</organism>
<comment type="caution">
    <text evidence="2">The sequence shown here is derived from an EMBL/GenBank/DDBJ whole genome shotgun (WGS) entry which is preliminary data.</text>
</comment>
<sequence length="64" mass="7129">MVGKEENTQDKPTKPAKGKKDNGLNIIEIAPQEHTNNDNLTYVDGAHQNNRSGNVVTIYEFFLA</sequence>
<name>A0A7J7ZAR2_RHIFE</name>
<evidence type="ECO:0000313" key="3">
    <source>
        <dbReference type="Proteomes" id="UP000585614"/>
    </source>
</evidence>
<accession>A0A7J7ZAR2</accession>
<gene>
    <name evidence="2" type="ORF">mRhiFer1_000702</name>
</gene>
<feature type="compositionally biased region" description="Basic and acidic residues" evidence="1">
    <location>
        <begin position="1"/>
        <end position="22"/>
    </location>
</feature>
<proteinExistence type="predicted"/>
<dbReference type="AlphaFoldDB" id="A0A7J7ZAR2"/>
<dbReference type="Proteomes" id="UP000585614">
    <property type="component" value="Unassembled WGS sequence"/>
</dbReference>